<evidence type="ECO:0000256" key="4">
    <source>
        <dbReference type="SAM" id="MobiDB-lite"/>
    </source>
</evidence>
<reference evidence="5 6" key="1">
    <citation type="submission" date="2016-10" db="EMBL/GenBank/DDBJ databases">
        <authorList>
            <person name="de Groot N.N."/>
        </authorList>
    </citation>
    <scope>NUCLEOTIDE SEQUENCE [LARGE SCALE GENOMIC DNA]</scope>
    <source>
        <strain evidence="6">EB21,IBRC-M 10013,KCTC 4048</strain>
    </source>
</reference>
<dbReference type="PANTHER" id="PTHR32114">
    <property type="entry name" value="ABC TRANSPORTER ABCH.3"/>
    <property type="match status" value="1"/>
</dbReference>
<dbReference type="RefSeq" id="WP_089732049.1">
    <property type="nucleotide sequence ID" value="NZ_FNIA01000005.1"/>
</dbReference>
<proteinExistence type="inferred from homology"/>
<evidence type="ECO:0000256" key="1">
    <source>
        <dbReference type="ARBA" id="ARBA00023054"/>
    </source>
</evidence>
<dbReference type="OrthoDB" id="241568at2157"/>
<dbReference type="PANTHER" id="PTHR32114:SF2">
    <property type="entry name" value="ABC TRANSPORTER ABCH.3"/>
    <property type="match status" value="1"/>
</dbReference>
<evidence type="ECO:0000256" key="2">
    <source>
        <dbReference type="ARBA" id="ARBA00049666"/>
    </source>
</evidence>
<dbReference type="Proteomes" id="UP000199370">
    <property type="component" value="Unassembled WGS sequence"/>
</dbReference>
<accession>A0A1G9UW22</accession>
<feature type="compositionally biased region" description="Basic and acidic residues" evidence="4">
    <location>
        <begin position="222"/>
        <end position="250"/>
    </location>
</feature>
<evidence type="ECO:0000313" key="6">
    <source>
        <dbReference type="Proteomes" id="UP000199370"/>
    </source>
</evidence>
<keyword evidence="1 3" id="KW-0175">Coiled coil</keyword>
<protein>
    <submittedName>
        <fullName evidence="5">AAA domain-containing protein</fullName>
    </submittedName>
</protein>
<evidence type="ECO:0000313" key="5">
    <source>
        <dbReference type="EMBL" id="SDM64113.1"/>
    </source>
</evidence>
<keyword evidence="6" id="KW-1185">Reference proteome</keyword>
<dbReference type="SUPFAM" id="SSF52540">
    <property type="entry name" value="P-loop containing nucleoside triphosphate hydrolases"/>
    <property type="match status" value="1"/>
</dbReference>
<dbReference type="NCBIfam" id="NF045487">
    <property type="entry name" value="ASRP"/>
    <property type="match status" value="1"/>
</dbReference>
<dbReference type="Gene3D" id="3.40.50.300">
    <property type="entry name" value="P-loop containing nucleotide triphosphate hydrolases"/>
    <property type="match status" value="1"/>
</dbReference>
<dbReference type="STRING" id="996166.SAMN05192554_10538"/>
<dbReference type="EMBL" id="FNIA01000005">
    <property type="protein sequence ID" value="SDM64113.1"/>
    <property type="molecule type" value="Genomic_DNA"/>
</dbReference>
<comment type="similarity">
    <text evidence="2">Belongs to the Sph1/Sph2 family.</text>
</comment>
<dbReference type="InterPro" id="IPR027417">
    <property type="entry name" value="P-loop_NTPase"/>
</dbReference>
<organism evidence="5 6">
    <name type="scientific">Haloarchaeobius iranensis</name>
    <dbReference type="NCBI Taxonomy" id="996166"/>
    <lineage>
        <taxon>Archaea</taxon>
        <taxon>Methanobacteriati</taxon>
        <taxon>Methanobacteriota</taxon>
        <taxon>Stenosarchaea group</taxon>
        <taxon>Halobacteria</taxon>
        <taxon>Halobacteriales</taxon>
        <taxon>Halorubellaceae</taxon>
        <taxon>Haloarchaeobius</taxon>
    </lineage>
</organism>
<feature type="region of interest" description="Disordered" evidence="4">
    <location>
        <begin position="215"/>
        <end position="251"/>
    </location>
</feature>
<sequence>MDSVETADHAVFSVSNVGGIDDATVELERGVTVLSGRNATNRTSFLQSVMAAVGSDDASLKRDADEGRVDLELGDETYTRTLRRTAGGTVTTDGDPFTDDPELAELFAFLLEDNEARRAVATRGDLRELLMRPIDTTAIEQEIADLEREKADLDERLDELDSLKGELPELEAERTRIEDAIDEKRAELAEVEGLIEDADASVEASQREKQALESKLSALSETRSELESVRGDIESQKRSIESLRAERSDVENELAELPETPMGNSADLEREIDRLRTRKNELNAQLSELMSIVEFNEELLDGDTSLPDDVGGDDEDGALTDQLVDDTVTCWTCGTRVEADQVAATVAELRSVRQDRLDDLADVEDEIETLREEQRELERAQSSRESAESRLRRVEDELDRRRDALDDLQARRRELTEDIEALEAEVDEQQTREHGEVLDRHREANQLEFEIDGLEDDLADVEAEIERIESRLDREADLQGERDAVADQLTDLRTRVERIERDAVEAFNEHMETVLGVLDYDNVERVWIERRETDGGRGGDVESTFELHIVRSTASGTTYEDTVDHLSESEREVTGLVFALAGYLVHEVYESVPFMLLDSLEAIDAERLTDLVAHFADYADFLVVALLPEDAAALDDDYRYVTEI</sequence>
<dbReference type="AlphaFoldDB" id="A0A1G9UW22"/>
<name>A0A1G9UW22_9EURY</name>
<gene>
    <name evidence="5" type="ORF">SAMN05192554_10538</name>
</gene>
<dbReference type="Gene3D" id="1.10.287.1490">
    <property type="match status" value="1"/>
</dbReference>
<evidence type="ECO:0000256" key="3">
    <source>
        <dbReference type="SAM" id="Coils"/>
    </source>
</evidence>
<feature type="coiled-coil region" evidence="3">
    <location>
        <begin position="353"/>
        <end position="509"/>
    </location>
</feature>